<comment type="caution">
    <text evidence="2">The sequence shown here is derived from an EMBL/GenBank/DDBJ whole genome shotgun (WGS) entry which is preliminary data.</text>
</comment>
<dbReference type="Pfam" id="PF16467">
    <property type="entry name" value="DUF5048"/>
    <property type="match status" value="1"/>
</dbReference>
<evidence type="ECO:0000313" key="3">
    <source>
        <dbReference type="Proteomes" id="UP000027778"/>
    </source>
</evidence>
<proteinExistence type="predicted"/>
<keyword evidence="3" id="KW-1185">Reference proteome</keyword>
<organism evidence="2 3">
    <name type="scientific">Bacillus gaemokensis</name>
    <dbReference type="NCBI Taxonomy" id="574375"/>
    <lineage>
        <taxon>Bacteria</taxon>
        <taxon>Bacillati</taxon>
        <taxon>Bacillota</taxon>
        <taxon>Bacilli</taxon>
        <taxon>Bacillales</taxon>
        <taxon>Bacillaceae</taxon>
        <taxon>Bacillus</taxon>
        <taxon>Bacillus cereus group</taxon>
    </lineage>
</organism>
<accession>A0A073KBR7</accession>
<dbReference type="Proteomes" id="UP000027778">
    <property type="component" value="Unassembled WGS sequence"/>
</dbReference>
<feature type="domain" description="DUF5048" evidence="1">
    <location>
        <begin position="292"/>
        <end position="386"/>
    </location>
</feature>
<dbReference type="RefSeq" id="WP_033675030.1">
    <property type="nucleotide sequence ID" value="NZ_JOTM01000011.1"/>
</dbReference>
<dbReference type="InterPro" id="IPR032489">
    <property type="entry name" value="DUF5048"/>
</dbReference>
<sequence>MADNYIKGNIVMSGKNIPNIANYADLHLQSIRKLYITVEVLDEEMNTIETIQGLSTGGDISISNSSLIRRTGNLSFVLLDSLRPTEGSLLWMTNRIRVYAGIEDLTSSDGTITHFCLGTFYITEPSVDISPENRTTTIALQDNMMRWEMEQLENKIVIDADTPIHTAITEILHLYGEWKADIQFTTLTVPYKLEFNEGDTVLDIIETLRDLYMDWEAYYDVDGTFVFRKMQIQREDGEPVSWVFNGESNHITTFGENYTYKNVKNKVVVIGRMDDKTGLTPKAEVSLAKEDSPFHESKIKVRKKVVVDTKLTTLSQCESSARYELFKASNFQEQLAITSVPVYFLDGNDIIEVYNFVSKKVERYIIDSISTGLGVKDNMTINAHKMYYDTIEVDSSLTEAREIATIVEDGIMNKGWLSLSEQRIKNYYGLVGSGADVTVRFENGEKHGVTAYVAGYMGTKRQVLTIDLADFKSNGDDNGNTGAGKEEYSDRILGHEVVHLLMNDVFGVEKTRLMPTWFTEGSAELLHGADERLKFSIVDNGVINNTKLNNLISLATRMLKDNYWEDTSDSYSAGYVIMKYLDKKIVDGKDMKSVMNSIKSSTKSGGEAVKDAIIANTAFTTYDAFINDFTANAVNYVKSIRLNLTGDEIDTGSIAGYDHRGTTALNAEAIFDNSKAVQGKALESFNVNFDRI</sequence>
<dbReference type="STRING" id="574375.AZF08_20070"/>
<dbReference type="EMBL" id="JOTM01000011">
    <property type="protein sequence ID" value="KEK23936.1"/>
    <property type="molecule type" value="Genomic_DNA"/>
</dbReference>
<dbReference type="AlphaFoldDB" id="A0A073KBR7"/>
<evidence type="ECO:0000313" key="2">
    <source>
        <dbReference type="EMBL" id="KEK23936.1"/>
    </source>
</evidence>
<reference evidence="2 3" key="1">
    <citation type="submission" date="2014-06" db="EMBL/GenBank/DDBJ databases">
        <title>Draft genome sequence of Bacillus gaemokensis JCM 15801 (MCCC 1A00707).</title>
        <authorList>
            <person name="Lai Q."/>
            <person name="Liu Y."/>
            <person name="Shao Z."/>
        </authorList>
    </citation>
    <scope>NUCLEOTIDE SEQUENCE [LARGE SCALE GENOMIC DNA]</scope>
    <source>
        <strain evidence="2 3">JCM 15801</strain>
    </source>
</reference>
<dbReference type="eggNOG" id="COG1344">
    <property type="taxonomic scope" value="Bacteria"/>
</dbReference>
<protein>
    <recommendedName>
        <fullName evidence="1">DUF5048 domain-containing protein</fullName>
    </recommendedName>
</protein>
<evidence type="ECO:0000259" key="1">
    <source>
        <dbReference type="Pfam" id="PF16467"/>
    </source>
</evidence>
<dbReference type="Gene3D" id="1.10.390.20">
    <property type="match status" value="1"/>
</dbReference>
<gene>
    <name evidence="2" type="ORF">BAGA_05825</name>
</gene>
<name>A0A073KBR7_9BACI</name>